<dbReference type="KEGG" id="jeo:JMA_29610"/>
<dbReference type="BioCyc" id="JESP1508404:G14D9-12242-MONOMER"/>
<evidence type="ECO:0008006" key="5">
    <source>
        <dbReference type="Google" id="ProtNLM"/>
    </source>
</evidence>
<feature type="signal peptide" evidence="2">
    <location>
        <begin position="1"/>
        <end position="23"/>
    </location>
</feature>
<organism evidence="3 4">
    <name type="scientific">Jeotgalibacillus malaysiensis</name>
    <dbReference type="NCBI Taxonomy" id="1508404"/>
    <lineage>
        <taxon>Bacteria</taxon>
        <taxon>Bacillati</taxon>
        <taxon>Bacillota</taxon>
        <taxon>Bacilli</taxon>
        <taxon>Bacillales</taxon>
        <taxon>Caryophanaceae</taxon>
        <taxon>Jeotgalibacillus</taxon>
    </lineage>
</organism>
<evidence type="ECO:0000256" key="2">
    <source>
        <dbReference type="SAM" id="SignalP"/>
    </source>
</evidence>
<evidence type="ECO:0000313" key="3">
    <source>
        <dbReference type="EMBL" id="AJD92278.1"/>
    </source>
</evidence>
<proteinExistence type="predicted"/>
<evidence type="ECO:0000313" key="4">
    <source>
        <dbReference type="Proteomes" id="UP000031449"/>
    </source>
</evidence>
<dbReference type="AlphaFoldDB" id="A0A0B5AUJ2"/>
<feature type="compositionally biased region" description="Acidic residues" evidence="1">
    <location>
        <begin position="33"/>
        <end position="73"/>
    </location>
</feature>
<dbReference type="STRING" id="1508404.JMA_29610"/>
<dbReference type="HOGENOM" id="CLU_1068652_0_0_9"/>
<feature type="compositionally biased region" description="Acidic residues" evidence="1">
    <location>
        <begin position="80"/>
        <end position="91"/>
    </location>
</feature>
<gene>
    <name evidence="3" type="ORF">JMA_29610</name>
</gene>
<feature type="chain" id="PRO_5002112366" description="Lipoprotein" evidence="2">
    <location>
        <begin position="24"/>
        <end position="260"/>
    </location>
</feature>
<dbReference type="EMBL" id="CP009416">
    <property type="protein sequence ID" value="AJD92278.1"/>
    <property type="molecule type" value="Genomic_DNA"/>
</dbReference>
<dbReference type="PROSITE" id="PS51257">
    <property type="entry name" value="PROKAR_LIPOPROTEIN"/>
    <property type="match status" value="1"/>
</dbReference>
<sequence>MKKTSLSLALVLLLAACGTTDNSSETTGTTDSSVEDSATEQVEETTEEATEETTEEASEETEAPEETGSEEEAGEAKDEAAEEEAAEEPSEEQTGLDLSAYQPEKGSIRVFVQDDFEIERETVDVKGDLVQEKITFGDIKSLKVYKWTAQEISTLYSEENPADEGSILDEFEAVDAPQDIQSAGTEESGWVLASESETLSLPYGELEEVVVFTQTLVSETTDQETVFTNYYAKGLGLVKEVIEVTGENGYSTVSELSEVK</sequence>
<keyword evidence="2" id="KW-0732">Signal</keyword>
<accession>A0A0B5AUJ2</accession>
<dbReference type="Proteomes" id="UP000031449">
    <property type="component" value="Chromosome"/>
</dbReference>
<protein>
    <recommendedName>
        <fullName evidence="5">Lipoprotein</fullName>
    </recommendedName>
</protein>
<evidence type="ECO:0000256" key="1">
    <source>
        <dbReference type="SAM" id="MobiDB-lite"/>
    </source>
</evidence>
<reference evidence="3 4" key="1">
    <citation type="submission" date="2014-08" db="EMBL/GenBank/DDBJ databases">
        <title>Complete genome of a marine bacteria Jeotgalibacillus malaysiensis.</title>
        <authorList>
            <person name="Yaakop A.S."/>
            <person name="Chan K.-G."/>
            <person name="Goh K.M."/>
        </authorList>
    </citation>
    <scope>NUCLEOTIDE SEQUENCE [LARGE SCALE GENOMIC DNA]</scope>
    <source>
        <strain evidence="3 4">D5</strain>
    </source>
</reference>
<feature type="compositionally biased region" description="Low complexity" evidence="1">
    <location>
        <begin position="17"/>
        <end position="32"/>
    </location>
</feature>
<feature type="region of interest" description="Disordered" evidence="1">
    <location>
        <begin position="17"/>
        <end position="102"/>
    </location>
</feature>
<name>A0A0B5AUJ2_9BACL</name>
<keyword evidence="4" id="KW-1185">Reference proteome</keyword>